<gene>
    <name evidence="19" type="ORF">BBAD15_g126</name>
</gene>
<dbReference type="FunFam" id="1.10.3720.10:FF:000014">
    <property type="entry name" value="Microcin C ABC transporter permease YejB"/>
    <property type="match status" value="1"/>
</dbReference>
<feature type="transmembrane region" description="Helical" evidence="15">
    <location>
        <begin position="1705"/>
        <end position="1732"/>
    </location>
</feature>
<evidence type="ECO:0000256" key="14">
    <source>
        <dbReference type="ARBA" id="ARBA00034290"/>
    </source>
</evidence>
<feature type="domain" description="NlpC/P60" evidence="18">
    <location>
        <begin position="233"/>
        <end position="354"/>
    </location>
</feature>
<evidence type="ECO:0000256" key="1">
    <source>
        <dbReference type="ARBA" id="ARBA00004429"/>
    </source>
</evidence>
<dbReference type="SUPFAM" id="SSF141868">
    <property type="entry name" value="EAL domain-like"/>
    <property type="match status" value="1"/>
</dbReference>
<comment type="caution">
    <text evidence="19">The sequence shown here is derived from an EMBL/GenBank/DDBJ whole genome shotgun (WGS) entry which is preliminary data.</text>
</comment>
<feature type="transmembrane region" description="Helical" evidence="15">
    <location>
        <begin position="63"/>
        <end position="81"/>
    </location>
</feature>
<dbReference type="Pfam" id="PF00877">
    <property type="entry name" value="NLPC_P60"/>
    <property type="match status" value="1"/>
</dbReference>
<keyword evidence="12 15" id="KW-1133">Transmembrane helix</keyword>
<evidence type="ECO:0000256" key="10">
    <source>
        <dbReference type="ARBA" id="ARBA00022801"/>
    </source>
</evidence>
<feature type="transmembrane region" description="Helical" evidence="15">
    <location>
        <begin position="7"/>
        <end position="24"/>
    </location>
</feature>
<comment type="subcellular location">
    <subcellularLocation>
        <location evidence="1">Cell inner membrane</location>
        <topology evidence="1">Multi-pass membrane protein</topology>
    </subcellularLocation>
</comment>
<dbReference type="PROSITE" id="PS51935">
    <property type="entry name" value="NLPC_P60"/>
    <property type="match status" value="1"/>
</dbReference>
<feature type="domain" description="EAL" evidence="16">
    <location>
        <begin position="602"/>
        <end position="860"/>
    </location>
</feature>
<dbReference type="FunFam" id="3.10.105.10:FF:000005">
    <property type="entry name" value="ABC transporter substrate-binding protein"/>
    <property type="match status" value="1"/>
</dbReference>
<dbReference type="NCBIfam" id="NF007839">
    <property type="entry name" value="PRK10551.1"/>
    <property type="match status" value="1"/>
</dbReference>
<dbReference type="NCBIfam" id="NF011712">
    <property type="entry name" value="PRK15133.1"/>
    <property type="match status" value="1"/>
</dbReference>
<dbReference type="SUPFAM" id="SSF48317">
    <property type="entry name" value="Acid phosphatase/Vanadium-dependent haloperoxidase"/>
    <property type="match status" value="1"/>
</dbReference>
<dbReference type="Pfam" id="PF00563">
    <property type="entry name" value="EAL"/>
    <property type="match status" value="1"/>
</dbReference>
<dbReference type="SMART" id="SM00052">
    <property type="entry name" value="EAL"/>
    <property type="match status" value="1"/>
</dbReference>
<dbReference type="CDD" id="cd06261">
    <property type="entry name" value="TM_PBP2"/>
    <property type="match status" value="1"/>
</dbReference>
<dbReference type="InterPro" id="IPR000914">
    <property type="entry name" value="SBP_5_dom"/>
</dbReference>
<dbReference type="InterPro" id="IPR024744">
    <property type="entry name" value="CSS-motif_dom"/>
</dbReference>
<evidence type="ECO:0000313" key="20">
    <source>
        <dbReference type="Proteomes" id="UP000030106"/>
    </source>
</evidence>
<dbReference type="EMBL" id="ANFO01000012">
    <property type="protein sequence ID" value="KGQ13917.1"/>
    <property type="molecule type" value="Genomic_DNA"/>
</dbReference>
<comment type="similarity">
    <text evidence="2">Belongs to the peptidase C40 family.</text>
</comment>
<dbReference type="PANTHER" id="PTHR30465">
    <property type="entry name" value="INNER MEMBRANE ABC TRANSPORTER"/>
    <property type="match status" value="1"/>
</dbReference>
<dbReference type="InterPro" id="IPR035906">
    <property type="entry name" value="MetI-like_sf"/>
</dbReference>
<dbReference type="SUPFAM" id="SSF53850">
    <property type="entry name" value="Periplasmic binding protein-like II"/>
    <property type="match status" value="1"/>
</dbReference>
<dbReference type="SUPFAM" id="SSF54001">
    <property type="entry name" value="Cysteine proteinases"/>
    <property type="match status" value="1"/>
</dbReference>
<evidence type="ECO:0000256" key="12">
    <source>
        <dbReference type="ARBA" id="ARBA00022989"/>
    </source>
</evidence>
<dbReference type="Gene3D" id="3.20.20.450">
    <property type="entry name" value="EAL domain"/>
    <property type="match status" value="1"/>
</dbReference>
<evidence type="ECO:0000256" key="5">
    <source>
        <dbReference type="ARBA" id="ARBA00022475"/>
    </source>
</evidence>
<feature type="transmembrane region" description="Helical" evidence="15">
    <location>
        <begin position="93"/>
        <end position="112"/>
    </location>
</feature>
<organism evidence="19 20">
    <name type="scientific">Beauveria bassiana D1-5</name>
    <dbReference type="NCBI Taxonomy" id="1245745"/>
    <lineage>
        <taxon>Eukaryota</taxon>
        <taxon>Fungi</taxon>
        <taxon>Dikarya</taxon>
        <taxon>Ascomycota</taxon>
        <taxon>Pezizomycotina</taxon>
        <taxon>Sordariomycetes</taxon>
        <taxon>Hypocreomycetidae</taxon>
        <taxon>Hypocreales</taxon>
        <taxon>Cordycipitaceae</taxon>
        <taxon>Beauveria</taxon>
    </lineage>
</organism>
<evidence type="ECO:0000256" key="6">
    <source>
        <dbReference type="ARBA" id="ARBA00022519"/>
    </source>
</evidence>
<keyword evidence="5" id="KW-1003">Cell membrane</keyword>
<dbReference type="GO" id="GO:0071111">
    <property type="term" value="F:cyclic-guanylate-specific phosphodiesterase activity"/>
    <property type="evidence" value="ECO:0007669"/>
    <property type="project" value="UniProtKB-EC"/>
</dbReference>
<keyword evidence="8" id="KW-0645">Protease</keyword>
<feature type="transmembrane region" description="Helical" evidence="15">
    <location>
        <begin position="1752"/>
        <end position="1778"/>
    </location>
</feature>
<evidence type="ECO:0000256" key="13">
    <source>
        <dbReference type="ARBA" id="ARBA00023136"/>
    </source>
</evidence>
<evidence type="ECO:0000259" key="17">
    <source>
        <dbReference type="PROSITE" id="PS50928"/>
    </source>
</evidence>
<proteinExistence type="inferred from homology"/>
<evidence type="ECO:0000256" key="2">
    <source>
        <dbReference type="ARBA" id="ARBA00007074"/>
    </source>
</evidence>
<dbReference type="SMART" id="SM00014">
    <property type="entry name" value="acidPPc"/>
    <property type="match status" value="1"/>
</dbReference>
<dbReference type="GO" id="GO:0005886">
    <property type="term" value="C:plasma membrane"/>
    <property type="evidence" value="ECO:0007669"/>
    <property type="project" value="UniProtKB-SubCell"/>
</dbReference>
<dbReference type="Pfam" id="PF00496">
    <property type="entry name" value="SBP_bac_5"/>
    <property type="match status" value="1"/>
</dbReference>
<feature type="transmembrane region" description="Helical" evidence="15">
    <location>
        <begin position="353"/>
        <end position="376"/>
    </location>
</feature>
<evidence type="ECO:0000256" key="7">
    <source>
        <dbReference type="ARBA" id="ARBA00022636"/>
    </source>
</evidence>
<dbReference type="InterPro" id="IPR036938">
    <property type="entry name" value="PAP2/HPO_sf"/>
</dbReference>
<dbReference type="InterPro" id="IPR035919">
    <property type="entry name" value="EAL_sf"/>
</dbReference>
<keyword evidence="4" id="KW-0813">Transport</keyword>
<dbReference type="CDD" id="cd08497">
    <property type="entry name" value="MbnE-like"/>
    <property type="match status" value="1"/>
</dbReference>
<dbReference type="GO" id="GO:0055085">
    <property type="term" value="P:transmembrane transport"/>
    <property type="evidence" value="ECO:0007669"/>
    <property type="project" value="InterPro"/>
</dbReference>
<dbReference type="HOGENOM" id="CLU_238401_0_0_1"/>
<evidence type="ECO:0000256" key="11">
    <source>
        <dbReference type="ARBA" id="ARBA00022807"/>
    </source>
</evidence>
<dbReference type="Proteomes" id="UP000030106">
    <property type="component" value="Unassembled WGS sequence"/>
</dbReference>
<dbReference type="Gene3D" id="3.40.190.10">
    <property type="entry name" value="Periplasmic binding protein-like II"/>
    <property type="match status" value="1"/>
</dbReference>
<dbReference type="PROSITE" id="PS50883">
    <property type="entry name" value="EAL"/>
    <property type="match status" value="1"/>
</dbReference>
<dbReference type="InterPro" id="IPR000326">
    <property type="entry name" value="PAP2/HPO"/>
</dbReference>
<dbReference type="Gene3D" id="3.90.1720.10">
    <property type="entry name" value="endopeptidase domain like (from Nostoc punctiforme)"/>
    <property type="match status" value="1"/>
</dbReference>
<accession>A0A0A2W5F0</accession>
<evidence type="ECO:0000313" key="19">
    <source>
        <dbReference type="EMBL" id="KGQ13917.1"/>
    </source>
</evidence>
<dbReference type="CDD" id="cd01610">
    <property type="entry name" value="PAP2_like"/>
    <property type="match status" value="1"/>
</dbReference>
<dbReference type="EC" id="3.1.4.52" evidence="3"/>
<dbReference type="Gene3D" id="3.10.105.10">
    <property type="entry name" value="Dipeptide-binding Protein, Domain 3"/>
    <property type="match status" value="1"/>
</dbReference>
<keyword evidence="6" id="KW-0997">Cell inner membrane</keyword>
<dbReference type="PANTHER" id="PTHR30465:SF66">
    <property type="entry name" value="INNER MEMBRANE ABC TRANSPORTER PERMEASE PROTEIN YEJB"/>
    <property type="match status" value="1"/>
</dbReference>
<feature type="transmembrane region" description="Helical" evidence="15">
    <location>
        <begin position="151"/>
        <end position="179"/>
    </location>
</feature>
<keyword evidence="10" id="KW-0378">Hydrolase</keyword>
<evidence type="ECO:0000256" key="4">
    <source>
        <dbReference type="ARBA" id="ARBA00022448"/>
    </source>
</evidence>
<dbReference type="InterPro" id="IPR000064">
    <property type="entry name" value="NLP_P60_dom"/>
</dbReference>
<sequence>MINRLPLILLLNVLGIALFFSWYLPENHGFWFNIDATLFHFFNNELVKSHTFLTLIAITNNRAFDGISLLAMGALFSWFWLREDGAGRRRLVLMGIVMLLCAVVINQLGHLIPVVHASPTLYFHDIHRVSELLHFPTKDASSDSFPGDHGLMLLIFTGFMLRYFGPRAFLIALAIFFIFSSPRIMIGAHWFTDVYVGSTNTANMHSETHAVGEKDGFLLQASQDEFEEMVRNVDVKSRIMDQYASWKGVRYRLGGSSRAGIDCSAFVQRTFQEQFGLTLPRSTSEQQESGKSVSRNKLRTGDLVLFRAGSTGRHVGIYIGNNQFVHASTSSGVVISSMDEPYWKKRYNEARRIVAFSLLMGLCAALFIGGLTSLALHSKRESAYNLLSRDISNYLDTFFKELHATADGIQPLTMSECERVSGELTSRAAFNVNVRAFLLVRNGIAYCSSATGNMEMSMDTLEPELNINKTVDLAIMNGTPMMPGKPVIAAWFLNPLASGRGVFTTLNVNLTPYLVFTSRQQDISSMALVVGNKALTSYSPDVINTDELPPSPTRISVLTGYPIKLYIYGTPWPIEDIQLAILAGLLSGLLSAALCGYFLSVKVRAGKEILTGIKRGQFFVVYQPVVDSQALQMRGIEVLMRWEHPTAGMIPPDAFIGFAEAQQLIVPLTRHLFELIAQDAPTLQKVLPAGSKLGVNLAPSHLHSPTFKQDIQAFAASLPPHHFQLVFEITERDMLKEKEAMGIFAWLHEQGFEIAVDDFGTGHSALIYLQRFTLDYLKIDRGFVNSIGMETVTAPVLDAVLTLAQRLNMNTVAEGPRYACAFPPTGQGMKMTKAVRALMLLCLSTISLTPRAAEINESYSFAVLGEPKYAVNFTQFDYVNPAAPKGGNITLSAIGTFDNFNRFAMRGNPGIRTDTLYDPLFTTSDDEPGSYYPLIAEMARYPANFAWAEVSINPRARFQDGSPITAEDVAFTFNKFMTEGVPQFRLIYKGASVRAIAPLTVRIELATPSKDRMLGLFSLPVFPEKFWKDHKLSDPLSSPPLSSGPYKITDWKMGQYITYSRVRDYWAANLPVNRGRWNFNTIRYDYYLDDDVAFEAFKAGAFDYRTEVSAKNWATRYTGKNFSNHFIVKDEQKNESAQDTRWLAFNIQRPIFSDRRVREAIGLAFDFEWMNKALFYGAYSRANSYFQNTEYAARGYPDADELMLLAPMKKDLPPEVFTSIYNPPKSDGRGFDRENLLRALNLLKEAGWELKDQKLVNVATGQPFVFELLTSTTGNTQWILPFQRNLQRLGITMNIRQVDNSQLSSRLRSRDYDMMPSLYSAMPYPSPSLQIIWASEYINSSYNAPGVQSPVIDKLIEMIIANQGDKKKLLPLGRALDRVLTWNNYMLPMWYMSADRLAWWNKFSRPAIHPLYSTGFDNWWGNNVGAYILRRLLLIIPTLWAIITINFFIVQIAPGGPVDQAIAAIQMGHTSGMPGMSNDAMGSGHARTGVGDATSSQYRGGRGLDPEVIADIVHRYGFDKPLHERYFNMLGDYLRFDFGNSLFRSSSVIKLIKDSLPVSISIGLWSTLIIYLVSIPLGIRKAVSNGSSFDIWSSIFIIIGYAIPAFLFAILLIVLFAGGTYLDWFPLRGLTSANFDTLPWYGKVTDYLWHITLPVLATVIGGFATLTMLTKNSFLDEIRKQYVVTARAKGLDEKKILYRHVFRNAMLLVIAGFPATFISMFFTGSLLIEVMFSLNGLGLLGYEATISRDYPVIFGTLYIFSLIGLLTNIISDVTYTLVDPRIDFEGRG</sequence>
<protein>
    <recommendedName>
        <fullName evidence="3">cyclic-guanylate-specific phosphodiesterase</fullName>
        <ecNumber evidence="3">3.1.4.52</ecNumber>
    </recommendedName>
</protein>
<dbReference type="PROSITE" id="PS50928">
    <property type="entry name" value="ABC_TM1"/>
    <property type="match status" value="1"/>
</dbReference>
<feature type="transmembrane region" description="Helical" evidence="15">
    <location>
        <begin position="1647"/>
        <end position="1670"/>
    </location>
</feature>
<reference evidence="19 20" key="1">
    <citation type="submission" date="2012-10" db="EMBL/GenBank/DDBJ databases">
        <title>Genome sequencing and analysis of entomopathogenic fungi Beauveria bassiana D1-5.</title>
        <authorList>
            <person name="Li Q."/>
            <person name="Wang L."/>
            <person name="Zhang Z."/>
            <person name="Wang Q."/>
            <person name="Ren J."/>
            <person name="Wang M."/>
            <person name="Xu W."/>
            <person name="Wang J."/>
            <person name="Lu Y."/>
            <person name="Du Q."/>
            <person name="Sun Z."/>
        </authorList>
    </citation>
    <scope>NUCLEOTIDE SEQUENCE [LARGE SCALE GENOMIC DNA]</scope>
    <source>
        <strain evidence="19 20">D1-5</strain>
    </source>
</reference>
<keyword evidence="9 15" id="KW-0812">Transmembrane</keyword>
<evidence type="ECO:0000259" key="16">
    <source>
        <dbReference type="PROSITE" id="PS50883"/>
    </source>
</evidence>
<dbReference type="GO" id="GO:0008234">
    <property type="term" value="F:cysteine-type peptidase activity"/>
    <property type="evidence" value="ECO:0007669"/>
    <property type="project" value="UniProtKB-KW"/>
</dbReference>
<dbReference type="Pfam" id="PF00528">
    <property type="entry name" value="BPD_transp_1"/>
    <property type="match status" value="1"/>
</dbReference>
<dbReference type="Pfam" id="PF12792">
    <property type="entry name" value="CSS-motif"/>
    <property type="match status" value="1"/>
</dbReference>
<evidence type="ECO:0000256" key="9">
    <source>
        <dbReference type="ARBA" id="ARBA00022692"/>
    </source>
</evidence>
<keyword evidence="13 15" id="KW-0472">Membrane</keyword>
<evidence type="ECO:0000256" key="8">
    <source>
        <dbReference type="ARBA" id="ARBA00022670"/>
    </source>
</evidence>
<evidence type="ECO:0000256" key="3">
    <source>
        <dbReference type="ARBA" id="ARBA00012282"/>
    </source>
</evidence>
<dbReference type="GO" id="GO:0006508">
    <property type="term" value="P:proteolysis"/>
    <property type="evidence" value="ECO:0007669"/>
    <property type="project" value="UniProtKB-KW"/>
</dbReference>
<dbReference type="GO" id="GO:0042884">
    <property type="term" value="P:microcin transport"/>
    <property type="evidence" value="ECO:0007669"/>
    <property type="project" value="TreeGrafter"/>
</dbReference>
<feature type="transmembrane region" description="Helical" evidence="15">
    <location>
        <begin position="1556"/>
        <end position="1579"/>
    </location>
</feature>
<dbReference type="InterPro" id="IPR001633">
    <property type="entry name" value="EAL_dom"/>
</dbReference>
<keyword evidence="7" id="KW-0973">c-di-GMP</keyword>
<feature type="domain" description="ABC transmembrane type-1" evidence="17">
    <location>
        <begin position="1556"/>
        <end position="1771"/>
    </location>
</feature>
<dbReference type="InterPro" id="IPR000515">
    <property type="entry name" value="MetI-like"/>
</dbReference>
<comment type="catalytic activity">
    <reaction evidence="14">
        <text>3',3'-c-di-GMP + H2O = 5'-phosphoguanylyl(3'-&gt;5')guanosine + H(+)</text>
        <dbReference type="Rhea" id="RHEA:24902"/>
        <dbReference type="ChEBI" id="CHEBI:15377"/>
        <dbReference type="ChEBI" id="CHEBI:15378"/>
        <dbReference type="ChEBI" id="CHEBI:58754"/>
        <dbReference type="ChEBI" id="CHEBI:58805"/>
        <dbReference type="EC" id="3.1.4.52"/>
    </reaction>
</comment>
<evidence type="ECO:0000256" key="15">
    <source>
        <dbReference type="SAM" id="Phobius"/>
    </source>
</evidence>
<feature type="transmembrane region" description="Helical" evidence="15">
    <location>
        <begin position="1591"/>
        <end position="1617"/>
    </location>
</feature>
<dbReference type="NCBIfam" id="NF008096">
    <property type="entry name" value="PRK10838.1"/>
    <property type="match status" value="1"/>
</dbReference>
<dbReference type="SUPFAM" id="SSF161098">
    <property type="entry name" value="MetI-like"/>
    <property type="match status" value="1"/>
</dbReference>
<dbReference type="Gene3D" id="1.10.3720.10">
    <property type="entry name" value="MetI-like"/>
    <property type="match status" value="1"/>
</dbReference>
<name>A0A0A2W5F0_BEABA</name>
<dbReference type="CDD" id="cd01948">
    <property type="entry name" value="EAL"/>
    <property type="match status" value="1"/>
</dbReference>
<keyword evidence="11" id="KW-0788">Thiol protease</keyword>
<evidence type="ECO:0000259" key="18">
    <source>
        <dbReference type="PROSITE" id="PS51935"/>
    </source>
</evidence>
<dbReference type="InterPro" id="IPR038765">
    <property type="entry name" value="Papain-like_cys_pep_sf"/>
</dbReference>